<evidence type="ECO:0000313" key="3">
    <source>
        <dbReference type="EMBL" id="TCD65313.1"/>
    </source>
</evidence>
<feature type="compositionally biased region" description="Acidic residues" evidence="1">
    <location>
        <begin position="167"/>
        <end position="180"/>
    </location>
</feature>
<evidence type="ECO:0000313" key="4">
    <source>
        <dbReference type="Proteomes" id="UP000292702"/>
    </source>
</evidence>
<feature type="transmembrane region" description="Helical" evidence="2">
    <location>
        <begin position="73"/>
        <end position="91"/>
    </location>
</feature>
<name>A0A4R0RF08_9APHY</name>
<feature type="region of interest" description="Disordered" evidence="1">
    <location>
        <begin position="164"/>
        <end position="201"/>
    </location>
</feature>
<evidence type="ECO:0000256" key="1">
    <source>
        <dbReference type="SAM" id="MobiDB-lite"/>
    </source>
</evidence>
<keyword evidence="4" id="KW-1185">Reference proteome</keyword>
<organism evidence="3 4">
    <name type="scientific">Steccherinum ochraceum</name>
    <dbReference type="NCBI Taxonomy" id="92696"/>
    <lineage>
        <taxon>Eukaryota</taxon>
        <taxon>Fungi</taxon>
        <taxon>Dikarya</taxon>
        <taxon>Basidiomycota</taxon>
        <taxon>Agaricomycotina</taxon>
        <taxon>Agaricomycetes</taxon>
        <taxon>Polyporales</taxon>
        <taxon>Steccherinaceae</taxon>
        <taxon>Steccherinum</taxon>
    </lineage>
</organism>
<keyword evidence="2" id="KW-0472">Membrane</keyword>
<comment type="caution">
    <text evidence="3">The sequence shown here is derived from an EMBL/GenBank/DDBJ whole genome shotgun (WGS) entry which is preliminary data.</text>
</comment>
<feature type="transmembrane region" description="Helical" evidence="2">
    <location>
        <begin position="6"/>
        <end position="25"/>
    </location>
</feature>
<dbReference type="AlphaFoldDB" id="A0A4R0RF08"/>
<feature type="transmembrane region" description="Helical" evidence="2">
    <location>
        <begin position="32"/>
        <end position="50"/>
    </location>
</feature>
<dbReference type="EMBL" id="RWJN01000187">
    <property type="protein sequence ID" value="TCD65313.1"/>
    <property type="molecule type" value="Genomic_DNA"/>
</dbReference>
<keyword evidence="2" id="KW-1133">Transmembrane helix</keyword>
<keyword evidence="2" id="KW-0812">Transmembrane</keyword>
<protein>
    <submittedName>
        <fullName evidence="3">Uncharacterized protein</fullName>
    </submittedName>
</protein>
<accession>A0A4R0RF08</accession>
<proteinExistence type="predicted"/>
<sequence>MVDICVMLGLCGSVAFSTLRIWAIWRRAWAPTLAVLLVSSLVPILNLYNYSSQTGFVLDGHDCSANSSISPTLGYRALLVINVVTLILASVRVAHGSGSSFVEIANVVAANLIARFILDLRSILDKEPVQASHVSTLQFGGAHDLAGNMGAPLSADDSTWVSSAADDVGDYQDEQDEEEAAPFPAGLGLDEQGIGLERVPS</sequence>
<dbReference type="Proteomes" id="UP000292702">
    <property type="component" value="Unassembled WGS sequence"/>
</dbReference>
<gene>
    <name evidence="3" type="ORF">EIP91_002799</name>
</gene>
<evidence type="ECO:0000256" key="2">
    <source>
        <dbReference type="SAM" id="Phobius"/>
    </source>
</evidence>
<reference evidence="3 4" key="1">
    <citation type="submission" date="2018-11" db="EMBL/GenBank/DDBJ databases">
        <title>Genome assembly of Steccherinum ochraceum LE-BIN_3174, the white-rot fungus of the Steccherinaceae family (The Residual Polyporoid clade, Polyporales, Basidiomycota).</title>
        <authorList>
            <person name="Fedorova T.V."/>
            <person name="Glazunova O.A."/>
            <person name="Landesman E.O."/>
            <person name="Moiseenko K.V."/>
            <person name="Psurtseva N.V."/>
            <person name="Savinova O.S."/>
            <person name="Shakhova N.V."/>
            <person name="Tyazhelova T.V."/>
            <person name="Vasina D.V."/>
        </authorList>
    </citation>
    <scope>NUCLEOTIDE SEQUENCE [LARGE SCALE GENOMIC DNA]</scope>
    <source>
        <strain evidence="3 4">LE-BIN_3174</strain>
    </source>
</reference>